<dbReference type="VEuPathDB" id="FungiDB:MAN_04507"/>
<feature type="transmembrane region" description="Helical" evidence="2">
    <location>
        <begin position="250"/>
        <end position="279"/>
    </location>
</feature>
<feature type="non-terminal residue" evidence="3">
    <location>
        <position position="1"/>
    </location>
</feature>
<keyword evidence="2" id="KW-0812">Transmembrane</keyword>
<feature type="compositionally biased region" description="Basic and acidic residues" evidence="1">
    <location>
        <begin position="126"/>
        <end position="138"/>
    </location>
</feature>
<dbReference type="Proteomes" id="UP000031186">
    <property type="component" value="Unassembled WGS sequence"/>
</dbReference>
<feature type="region of interest" description="Disordered" evidence="1">
    <location>
        <begin position="115"/>
        <end position="138"/>
    </location>
</feature>
<feature type="compositionally biased region" description="Polar residues" evidence="1">
    <location>
        <begin position="48"/>
        <end position="63"/>
    </location>
</feature>
<organism evidence="3 4">
    <name type="scientific">Metarhizium anisopliae (strain ARSEF 549)</name>
    <dbReference type="NCBI Taxonomy" id="3151832"/>
    <lineage>
        <taxon>Eukaryota</taxon>
        <taxon>Fungi</taxon>
        <taxon>Dikarya</taxon>
        <taxon>Ascomycota</taxon>
        <taxon>Pezizomycotina</taxon>
        <taxon>Sordariomycetes</taxon>
        <taxon>Hypocreomycetidae</taxon>
        <taxon>Hypocreales</taxon>
        <taxon>Clavicipitaceae</taxon>
        <taxon>Metarhizium</taxon>
    </lineage>
</organism>
<keyword evidence="2" id="KW-0472">Membrane</keyword>
<accession>A0A0B4GHG3</accession>
<keyword evidence="4" id="KW-1185">Reference proteome</keyword>
<feature type="compositionally biased region" description="Acidic residues" evidence="1">
    <location>
        <begin position="22"/>
        <end position="34"/>
    </location>
</feature>
<dbReference type="AlphaFoldDB" id="A0A0B4GHG3"/>
<name>A0A0B4GHG3_METAF</name>
<gene>
    <name evidence="3" type="ORF">MAN_04507</name>
</gene>
<dbReference type="HOGENOM" id="CLU_871785_0_0_1"/>
<evidence type="ECO:0000313" key="4">
    <source>
        <dbReference type="Proteomes" id="UP000031186"/>
    </source>
</evidence>
<feature type="transmembrane region" description="Helical" evidence="2">
    <location>
        <begin position="220"/>
        <end position="244"/>
    </location>
</feature>
<proteinExistence type="predicted"/>
<comment type="caution">
    <text evidence="3">The sequence shown here is derived from an EMBL/GenBank/DDBJ whole genome shotgun (WGS) entry which is preliminary data.</text>
</comment>
<feature type="transmembrane region" description="Helical" evidence="2">
    <location>
        <begin position="150"/>
        <end position="176"/>
    </location>
</feature>
<sequence length="280" mass="29752">MEDAPPVPSPLSIRQSYGFPLGEEEENEEEEGEDLLTPLLQSRRPSRQYVSISSPPGDSSMPTFTNPWPCSGILQHRSSAPRVPLIQVRDESPGGRAREARPSVVSEDATVAGLPLTRFPPWTSNSDRERSKSGESAECRCDEGSLRRGVVHAVVLAAQFVAFTGVFCVWVGLAVGEGADHSGFWHKLWVYFQPVLGGLGLLAAAAMLAYDMADGLSDGFFLGVQAGVLAVAGAAGFCVVWWALETGSRAVVGAAAGTAAMMLGVGVFGFARAVVVWWLS</sequence>
<keyword evidence="2" id="KW-1133">Transmembrane helix</keyword>
<dbReference type="OrthoDB" id="4941446at2759"/>
<evidence type="ECO:0000256" key="2">
    <source>
        <dbReference type="SAM" id="Phobius"/>
    </source>
</evidence>
<evidence type="ECO:0000313" key="3">
    <source>
        <dbReference type="EMBL" id="KID67749.1"/>
    </source>
</evidence>
<dbReference type="EMBL" id="AZNF01000004">
    <property type="protein sequence ID" value="KID67749.1"/>
    <property type="molecule type" value="Genomic_DNA"/>
</dbReference>
<protein>
    <submittedName>
        <fullName evidence="3">Peroxisomal membrane protein PEX31</fullName>
    </submittedName>
</protein>
<feature type="transmembrane region" description="Helical" evidence="2">
    <location>
        <begin position="188"/>
        <end position="208"/>
    </location>
</feature>
<reference evidence="3 4" key="1">
    <citation type="journal article" date="2014" name="Proc. Natl. Acad. Sci. U.S.A.">
        <title>Trajectory and genomic determinants of fungal-pathogen speciation and host adaptation.</title>
        <authorList>
            <person name="Hu X."/>
            <person name="Xiao G."/>
            <person name="Zheng P."/>
            <person name="Shang Y."/>
            <person name="Su Y."/>
            <person name="Zhang X."/>
            <person name="Liu X."/>
            <person name="Zhan S."/>
            <person name="St Leger R.J."/>
            <person name="Wang C."/>
        </authorList>
    </citation>
    <scope>NUCLEOTIDE SEQUENCE [LARGE SCALE GENOMIC DNA]</scope>
    <source>
        <strain evidence="3 4">ARSEF 549</strain>
    </source>
</reference>
<feature type="region of interest" description="Disordered" evidence="1">
    <location>
        <begin position="1"/>
        <end position="63"/>
    </location>
</feature>
<evidence type="ECO:0000256" key="1">
    <source>
        <dbReference type="SAM" id="MobiDB-lite"/>
    </source>
</evidence>